<dbReference type="EMBL" id="LPEQ01000072">
    <property type="protein sequence ID" value="KVV47675.1"/>
    <property type="molecule type" value="Genomic_DNA"/>
</dbReference>
<feature type="domain" description="Spore protein YkvP/CgeB glycosyl transferase-like" evidence="1">
    <location>
        <begin position="214"/>
        <end position="328"/>
    </location>
</feature>
<name>A0A106DIK1_9BURK</name>
<organism evidence="2 3">
    <name type="scientific">Burkholderia territorii</name>
    <dbReference type="NCBI Taxonomy" id="1503055"/>
    <lineage>
        <taxon>Bacteria</taxon>
        <taxon>Pseudomonadati</taxon>
        <taxon>Pseudomonadota</taxon>
        <taxon>Betaproteobacteria</taxon>
        <taxon>Burkholderiales</taxon>
        <taxon>Burkholderiaceae</taxon>
        <taxon>Burkholderia</taxon>
        <taxon>Burkholderia cepacia complex</taxon>
    </lineage>
</organism>
<protein>
    <submittedName>
        <fullName evidence="2">Spore coat protein</fullName>
    </submittedName>
</protein>
<keyword evidence="3" id="KW-1185">Reference proteome</keyword>
<evidence type="ECO:0000313" key="3">
    <source>
        <dbReference type="Proteomes" id="UP000062317"/>
    </source>
</evidence>
<dbReference type="AlphaFoldDB" id="A0A106DIK1"/>
<reference evidence="2 3" key="1">
    <citation type="submission" date="2015-11" db="EMBL/GenBank/DDBJ databases">
        <title>Expanding the genomic diversity of Burkholderia species for the development of highly accurate diagnostics.</title>
        <authorList>
            <person name="Sahl J."/>
            <person name="Keim P."/>
            <person name="Wagner D."/>
        </authorList>
    </citation>
    <scope>NUCLEOTIDE SEQUENCE [LARGE SCALE GENOMIC DNA]</scope>
    <source>
        <strain evidence="2 3">MSMB1301WGS</strain>
    </source>
</reference>
<sequence length="333" mass="37678">MSIRKHPTVALVADGLTSSSLVFDSRVIPLGPGGFRWRLAFSRPDYLLVESAWSGLRDRWKYKIAAYPEHPQRTNHALIRLVEAARDRGIPTVFWNKEDSVHFDRFVNSAKLFDHVFTVDANAVPRYKAVMGEHASVHTLMFAIQPRTHGFTGFDFKFRRANFVGSYSSENHARRRAWQDALFGAACGSGLGLTVVDRNSDRKASHYRFPALDDLDVQHAVRHDQTAQVYRDYVVSLNVNTVEDSPTMFSRRLVEILGCGGIAVTTPARSVDAMFADFCHVVRSGDEARELFARLRNGPSNRDLERARAGAEYVAKHHTWEHRLRQIAEVLGQ</sequence>
<proteinExistence type="predicted"/>
<accession>A0A106DIK1</accession>
<keyword evidence="2" id="KW-0167">Capsid protein</keyword>
<evidence type="ECO:0000259" key="1">
    <source>
        <dbReference type="Pfam" id="PF13524"/>
    </source>
</evidence>
<gene>
    <name evidence="2" type="ORF">WT27_05345</name>
</gene>
<dbReference type="InterPro" id="IPR055259">
    <property type="entry name" value="YkvP/CgeB_Glyco_trans-like"/>
</dbReference>
<evidence type="ECO:0000313" key="2">
    <source>
        <dbReference type="EMBL" id="KVV47675.1"/>
    </source>
</evidence>
<dbReference type="Pfam" id="PF13524">
    <property type="entry name" value="Glyco_trans_1_2"/>
    <property type="match status" value="1"/>
</dbReference>
<dbReference type="Proteomes" id="UP000062317">
    <property type="component" value="Unassembled WGS sequence"/>
</dbReference>
<comment type="caution">
    <text evidence="2">The sequence shown here is derived from an EMBL/GenBank/DDBJ whole genome shotgun (WGS) entry which is preliminary data.</text>
</comment>
<keyword evidence="2" id="KW-0946">Virion</keyword>